<name>A0AA88EIP2_FICCA</name>
<gene>
    <name evidence="1" type="ORF">TIFTF001_052304</name>
</gene>
<keyword evidence="2" id="KW-1185">Reference proteome</keyword>
<protein>
    <submittedName>
        <fullName evidence="1">Uncharacterized protein</fullName>
    </submittedName>
</protein>
<reference evidence="1" key="1">
    <citation type="submission" date="2023-07" db="EMBL/GenBank/DDBJ databases">
        <title>draft genome sequence of fig (Ficus carica).</title>
        <authorList>
            <person name="Takahashi T."/>
            <person name="Nishimura K."/>
        </authorList>
    </citation>
    <scope>NUCLEOTIDE SEQUENCE</scope>
</reference>
<evidence type="ECO:0000313" key="1">
    <source>
        <dbReference type="EMBL" id="GMN74080.1"/>
    </source>
</evidence>
<dbReference type="EMBL" id="BTGU01010797">
    <property type="protein sequence ID" value="GMN74080.1"/>
    <property type="molecule type" value="Genomic_DNA"/>
</dbReference>
<proteinExistence type="predicted"/>
<accession>A0AA88EIP2</accession>
<comment type="caution">
    <text evidence="1">The sequence shown here is derived from an EMBL/GenBank/DDBJ whole genome shotgun (WGS) entry which is preliminary data.</text>
</comment>
<sequence>MEATTLGYDRMKELKEFDESKIVLNANVNELNRVVIAEPKVNDFGEILPRIRLIKNIFKLHKSDQD</sequence>
<dbReference type="Proteomes" id="UP001187192">
    <property type="component" value="Unassembled WGS sequence"/>
</dbReference>
<evidence type="ECO:0000313" key="2">
    <source>
        <dbReference type="Proteomes" id="UP001187192"/>
    </source>
</evidence>
<dbReference type="AlphaFoldDB" id="A0AA88EIP2"/>
<organism evidence="1 2">
    <name type="scientific">Ficus carica</name>
    <name type="common">Common fig</name>
    <dbReference type="NCBI Taxonomy" id="3494"/>
    <lineage>
        <taxon>Eukaryota</taxon>
        <taxon>Viridiplantae</taxon>
        <taxon>Streptophyta</taxon>
        <taxon>Embryophyta</taxon>
        <taxon>Tracheophyta</taxon>
        <taxon>Spermatophyta</taxon>
        <taxon>Magnoliopsida</taxon>
        <taxon>eudicotyledons</taxon>
        <taxon>Gunneridae</taxon>
        <taxon>Pentapetalae</taxon>
        <taxon>rosids</taxon>
        <taxon>fabids</taxon>
        <taxon>Rosales</taxon>
        <taxon>Moraceae</taxon>
        <taxon>Ficeae</taxon>
        <taxon>Ficus</taxon>
    </lineage>
</organism>